<dbReference type="InterPro" id="IPR000198">
    <property type="entry name" value="RhoGAP_dom"/>
</dbReference>
<dbReference type="Proteomes" id="UP001152885">
    <property type="component" value="Unassembled WGS sequence"/>
</dbReference>
<feature type="domain" description="PH" evidence="4">
    <location>
        <begin position="435"/>
        <end position="544"/>
    </location>
</feature>
<dbReference type="GO" id="GO:0007165">
    <property type="term" value="P:signal transduction"/>
    <property type="evidence" value="ECO:0007669"/>
    <property type="project" value="InterPro"/>
</dbReference>
<sequence length="887" mass="101020">MTTPSDPKFDRSRLSDNEFVEQLIFENRELKAQINNLNKIVDNFNNLKNGDIKLNGDDNISASEKIQNLQKKSSKESNENNNSSMSPQDIPMRSARRRKNSLDSKTLVKQASTSSLQSSILTYEEEIESSILSKNDKDTTVKNKSNFENTMESINSATLDPTNSNTDAINSSSSKLNTSTSSIASKIRVKPPQFQQDSKMSSLPSIPSNLDNEIPKTPDGLSAFGVKFENASSSTEPTTSLDLPYTLQATSTNNSNTNLTPRPQFHTPNTSSNHINVVSSPQTPGSSFTILHTPKTEMDESTLFIKPEEFHTISISIVSTISTANQTSKDPNITMKINDRETNKEMWKIRKTYTQLISFDNEIRPIIEYFGLTILPDKQLFLSTTPTKIENRRSKLQNYFNSIFLMPHIPHMVLYKICKFLSLNFVNPLDDYQSGARKEGFLVRKYKGLGSSWKIRWCQVDGPNLEIYENPGGILLEQIRLKRSQIGRQSTDSVAEDKGYRHAFLIMESQKSSKLHSSTPKHFFCAETDEERDDWVTALIEFTEVSVDSEESSPIVDNNKDQFLTPSSRYESDELESISRKFMYNETPTPTTINNDPMSMKPSSSLDTEQQAKKMKKRSIFPFRRDNVNEEQPIQQRENQPPPPPQQQQQPIPQPQDDMQLYFNQLNLDNNLAKCTFGREIEVAFDLSHHDYLGKQIPSICYRCLDFLNKTGAIFEEGIFRLSGSASLIRQLKDQFNTQFDIDFFKSPLKPDIHTISGLFKTYLRELPSPIIGAQANNHLNSVMSSNSNLSPSVIATIFRDYFNLNNVDKIHYDLSYIIFQFLRQIISQNQINRMNLRNVCIVFVPTLNISLEVLSTFLVDFECIFENGTPISDTNREVLDLHIPNF</sequence>
<feature type="compositionally biased region" description="Low complexity" evidence="3">
    <location>
        <begin position="630"/>
        <end position="639"/>
    </location>
</feature>
<dbReference type="PANTHER" id="PTHR23176:SF129">
    <property type="entry name" value="RHO GTPASE ACTIVATING PROTEIN AT 16F, ISOFORM E-RELATED"/>
    <property type="match status" value="1"/>
</dbReference>
<evidence type="ECO:0000256" key="2">
    <source>
        <dbReference type="SAM" id="Coils"/>
    </source>
</evidence>
<proteinExistence type="predicted"/>
<feature type="compositionally biased region" description="Low complexity" evidence="3">
    <location>
        <begin position="168"/>
        <end position="180"/>
    </location>
</feature>
<dbReference type="SUPFAM" id="SSF64268">
    <property type="entry name" value="PX domain"/>
    <property type="match status" value="1"/>
</dbReference>
<dbReference type="AlphaFoldDB" id="A0A9W4U189"/>
<feature type="region of interest" description="Disordered" evidence="3">
    <location>
        <begin position="66"/>
        <end position="110"/>
    </location>
</feature>
<dbReference type="GO" id="GO:0005096">
    <property type="term" value="F:GTPase activator activity"/>
    <property type="evidence" value="ECO:0007669"/>
    <property type="project" value="UniProtKB-KW"/>
</dbReference>
<evidence type="ECO:0000259" key="5">
    <source>
        <dbReference type="PROSITE" id="PS50238"/>
    </source>
</evidence>
<dbReference type="InterPro" id="IPR050729">
    <property type="entry name" value="Rho-GAP"/>
</dbReference>
<dbReference type="InterPro" id="IPR008936">
    <property type="entry name" value="Rho_GTPase_activation_prot"/>
</dbReference>
<dbReference type="Pfam" id="PF00787">
    <property type="entry name" value="PX"/>
    <property type="match status" value="1"/>
</dbReference>
<dbReference type="CDD" id="cd06093">
    <property type="entry name" value="PX_domain"/>
    <property type="match status" value="1"/>
</dbReference>
<dbReference type="GO" id="GO:0005933">
    <property type="term" value="C:cellular bud"/>
    <property type="evidence" value="ECO:0007669"/>
    <property type="project" value="UniProtKB-ARBA"/>
</dbReference>
<reference evidence="6" key="1">
    <citation type="submission" date="2022-12" db="EMBL/GenBank/DDBJ databases">
        <authorList>
            <person name="Brejova B."/>
        </authorList>
    </citation>
    <scope>NUCLEOTIDE SEQUENCE</scope>
</reference>
<feature type="coiled-coil region" evidence="2">
    <location>
        <begin position="20"/>
        <end position="47"/>
    </location>
</feature>
<dbReference type="PROSITE" id="PS50238">
    <property type="entry name" value="RHOGAP"/>
    <property type="match status" value="1"/>
</dbReference>
<feature type="compositionally biased region" description="Polar residues" evidence="3">
    <location>
        <begin position="156"/>
        <end position="167"/>
    </location>
</feature>
<evidence type="ECO:0000256" key="1">
    <source>
        <dbReference type="ARBA" id="ARBA00022468"/>
    </source>
</evidence>
<evidence type="ECO:0008006" key="8">
    <source>
        <dbReference type="Google" id="ProtNLM"/>
    </source>
</evidence>
<dbReference type="CDD" id="cd13277">
    <property type="entry name" value="PH_Bem3"/>
    <property type="match status" value="1"/>
</dbReference>
<protein>
    <recommendedName>
        <fullName evidence="8">Bem3p</fullName>
    </recommendedName>
</protein>
<dbReference type="Gene3D" id="1.10.555.10">
    <property type="entry name" value="Rho GTPase activation protein"/>
    <property type="match status" value="1"/>
</dbReference>
<dbReference type="Gene3D" id="3.30.1520.10">
    <property type="entry name" value="Phox-like domain"/>
    <property type="match status" value="1"/>
</dbReference>
<feature type="region of interest" description="Disordered" evidence="3">
    <location>
        <begin position="550"/>
        <end position="654"/>
    </location>
</feature>
<keyword evidence="1" id="KW-0343">GTPase activation</keyword>
<dbReference type="InterPro" id="IPR001683">
    <property type="entry name" value="PX_dom"/>
</dbReference>
<dbReference type="SUPFAM" id="SSF50729">
    <property type="entry name" value="PH domain-like"/>
    <property type="match status" value="1"/>
</dbReference>
<evidence type="ECO:0000259" key="4">
    <source>
        <dbReference type="PROSITE" id="PS50003"/>
    </source>
</evidence>
<feature type="domain" description="Rho-GAP" evidence="5">
    <location>
        <begin position="685"/>
        <end position="887"/>
    </location>
</feature>
<feature type="compositionally biased region" description="Polar residues" evidence="3">
    <location>
        <begin position="586"/>
        <end position="609"/>
    </location>
</feature>
<dbReference type="OrthoDB" id="185175at2759"/>
<feature type="region of interest" description="Disordered" evidence="3">
    <location>
        <begin position="156"/>
        <end position="180"/>
    </location>
</feature>
<dbReference type="GO" id="GO:0035091">
    <property type="term" value="F:phosphatidylinositol binding"/>
    <property type="evidence" value="ECO:0007669"/>
    <property type="project" value="InterPro"/>
</dbReference>
<evidence type="ECO:0000256" key="3">
    <source>
        <dbReference type="SAM" id="MobiDB-lite"/>
    </source>
</evidence>
<dbReference type="InterPro" id="IPR011993">
    <property type="entry name" value="PH-like_dom_sf"/>
</dbReference>
<keyword evidence="2" id="KW-0175">Coiled coil</keyword>
<dbReference type="GO" id="GO:0005938">
    <property type="term" value="C:cell cortex"/>
    <property type="evidence" value="ECO:0007669"/>
    <property type="project" value="UniProtKB-ARBA"/>
</dbReference>
<dbReference type="SMART" id="SM00324">
    <property type="entry name" value="RhoGAP"/>
    <property type="match status" value="1"/>
</dbReference>
<name>A0A9W4U189_9ASCO</name>
<dbReference type="PROSITE" id="PS50003">
    <property type="entry name" value="PH_DOMAIN"/>
    <property type="match status" value="1"/>
</dbReference>
<evidence type="ECO:0000313" key="6">
    <source>
        <dbReference type="EMBL" id="CAI5759566.1"/>
    </source>
</evidence>
<evidence type="ECO:0000313" key="7">
    <source>
        <dbReference type="Proteomes" id="UP001152885"/>
    </source>
</evidence>
<comment type="caution">
    <text evidence="6">The sequence shown here is derived from an EMBL/GenBank/DDBJ whole genome shotgun (WGS) entry which is preliminary data.</text>
</comment>
<accession>A0A9W4U189</accession>
<dbReference type="InterPro" id="IPR036871">
    <property type="entry name" value="PX_dom_sf"/>
</dbReference>
<dbReference type="SUPFAM" id="SSF48350">
    <property type="entry name" value="GTPase activation domain, GAP"/>
    <property type="match status" value="1"/>
</dbReference>
<dbReference type="Pfam" id="PF00169">
    <property type="entry name" value="PH"/>
    <property type="match status" value="1"/>
</dbReference>
<dbReference type="Pfam" id="PF00620">
    <property type="entry name" value="RhoGAP"/>
    <property type="match status" value="1"/>
</dbReference>
<keyword evidence="7" id="KW-1185">Reference proteome</keyword>
<dbReference type="InterPro" id="IPR001849">
    <property type="entry name" value="PH_domain"/>
</dbReference>
<dbReference type="EMBL" id="CANTUO010000004">
    <property type="protein sequence ID" value="CAI5759566.1"/>
    <property type="molecule type" value="Genomic_DNA"/>
</dbReference>
<dbReference type="PANTHER" id="PTHR23176">
    <property type="entry name" value="RHO/RAC/CDC GTPASE-ACTIVATING PROTEIN"/>
    <property type="match status" value="1"/>
</dbReference>
<gene>
    <name evidence="6" type="ORF">CANVERA_P4077</name>
</gene>
<dbReference type="Gene3D" id="2.30.29.30">
    <property type="entry name" value="Pleckstrin-homology domain (PH domain)/Phosphotyrosine-binding domain (PTB)"/>
    <property type="match status" value="1"/>
</dbReference>
<dbReference type="SMART" id="SM00233">
    <property type="entry name" value="PH"/>
    <property type="match status" value="1"/>
</dbReference>
<organism evidence="6 7">
    <name type="scientific">Candida verbasci</name>
    <dbReference type="NCBI Taxonomy" id="1227364"/>
    <lineage>
        <taxon>Eukaryota</taxon>
        <taxon>Fungi</taxon>
        <taxon>Dikarya</taxon>
        <taxon>Ascomycota</taxon>
        <taxon>Saccharomycotina</taxon>
        <taxon>Pichiomycetes</taxon>
        <taxon>Debaryomycetaceae</taxon>
        <taxon>Candida/Lodderomyces clade</taxon>
        <taxon>Candida</taxon>
    </lineage>
</organism>